<reference evidence="1" key="1">
    <citation type="submission" date="2022-11" db="EMBL/GenBank/DDBJ databases">
        <authorList>
            <person name="Petersen C."/>
        </authorList>
    </citation>
    <scope>NUCLEOTIDE SEQUENCE</scope>
    <source>
        <strain evidence="1">IBT 20477</strain>
    </source>
</reference>
<proteinExistence type="predicted"/>
<name>A0A9W9M2H2_9EURO</name>
<comment type="caution">
    <text evidence="1">The sequence shown here is derived from an EMBL/GenBank/DDBJ whole genome shotgun (WGS) entry which is preliminary data.</text>
</comment>
<organism evidence="1 2">
    <name type="scientific">Penicillium cf. viridicatum</name>
    <dbReference type="NCBI Taxonomy" id="2972119"/>
    <lineage>
        <taxon>Eukaryota</taxon>
        <taxon>Fungi</taxon>
        <taxon>Dikarya</taxon>
        <taxon>Ascomycota</taxon>
        <taxon>Pezizomycotina</taxon>
        <taxon>Eurotiomycetes</taxon>
        <taxon>Eurotiomycetidae</taxon>
        <taxon>Eurotiales</taxon>
        <taxon>Aspergillaceae</taxon>
        <taxon>Penicillium</taxon>
    </lineage>
</organism>
<protein>
    <submittedName>
        <fullName evidence="1">Uncharacterized protein</fullName>
    </submittedName>
</protein>
<dbReference type="EMBL" id="JAPQKQ010000008">
    <property type="protein sequence ID" value="KAJ5186548.1"/>
    <property type="molecule type" value="Genomic_DNA"/>
</dbReference>
<reference evidence="1" key="2">
    <citation type="journal article" date="2023" name="IMA Fungus">
        <title>Comparative genomic study of the Penicillium genus elucidates a diverse pangenome and 15 lateral gene transfer events.</title>
        <authorList>
            <person name="Petersen C."/>
            <person name="Sorensen T."/>
            <person name="Nielsen M.R."/>
            <person name="Sondergaard T.E."/>
            <person name="Sorensen J.L."/>
            <person name="Fitzpatrick D.A."/>
            <person name="Frisvad J.C."/>
            <person name="Nielsen K.L."/>
        </authorList>
    </citation>
    <scope>NUCLEOTIDE SEQUENCE</scope>
    <source>
        <strain evidence="1">IBT 20477</strain>
    </source>
</reference>
<dbReference type="OrthoDB" id="4360026at2759"/>
<keyword evidence="2" id="KW-1185">Reference proteome</keyword>
<sequence length="70" mass="7686">MIIATLVKTAYEGSITTPCIMFAKWCSLNMLHFPIRAAINARLLMNGDLSRITADTPDADVDVDPDTTIM</sequence>
<gene>
    <name evidence="1" type="ORF">N7449_011312</name>
</gene>
<accession>A0A9W9M2H2</accession>
<evidence type="ECO:0000313" key="2">
    <source>
        <dbReference type="Proteomes" id="UP001150942"/>
    </source>
</evidence>
<dbReference type="Proteomes" id="UP001150942">
    <property type="component" value="Unassembled WGS sequence"/>
</dbReference>
<dbReference type="AlphaFoldDB" id="A0A9W9M2H2"/>
<evidence type="ECO:0000313" key="1">
    <source>
        <dbReference type="EMBL" id="KAJ5186548.1"/>
    </source>
</evidence>